<proteinExistence type="predicted"/>
<feature type="transmembrane region" description="Helical" evidence="1">
    <location>
        <begin position="6"/>
        <end position="25"/>
    </location>
</feature>
<sequence>MKRNNVIILILFLVAIFLVFFAWFLHTTCRRVVSAEVHEMLYQRDLEAQKSTDGDGKATCGIDVSRYVKQDGTSEIVCDT</sequence>
<keyword evidence="1" id="KW-0472">Membrane</keyword>
<evidence type="ECO:0000313" key="2">
    <source>
        <dbReference type="EMBL" id="QRD04002.1"/>
    </source>
</evidence>
<dbReference type="OMA" id="FAWFLHT"/>
<gene>
    <name evidence="2" type="ORF">JI435_442730</name>
</gene>
<organism evidence="2 3">
    <name type="scientific">Phaeosphaeria nodorum (strain SN15 / ATCC MYA-4574 / FGSC 10173)</name>
    <name type="common">Glume blotch fungus</name>
    <name type="synonym">Parastagonospora nodorum</name>
    <dbReference type="NCBI Taxonomy" id="321614"/>
    <lineage>
        <taxon>Eukaryota</taxon>
        <taxon>Fungi</taxon>
        <taxon>Dikarya</taxon>
        <taxon>Ascomycota</taxon>
        <taxon>Pezizomycotina</taxon>
        <taxon>Dothideomycetes</taxon>
        <taxon>Pleosporomycetidae</taxon>
        <taxon>Pleosporales</taxon>
        <taxon>Pleosporineae</taxon>
        <taxon>Phaeosphaeriaceae</taxon>
        <taxon>Parastagonospora</taxon>
    </lineage>
</organism>
<name>A0A7U2FEV1_PHANO</name>
<evidence type="ECO:0000313" key="3">
    <source>
        <dbReference type="Proteomes" id="UP000663193"/>
    </source>
</evidence>
<evidence type="ECO:0000256" key="1">
    <source>
        <dbReference type="SAM" id="Phobius"/>
    </source>
</evidence>
<dbReference type="VEuPathDB" id="FungiDB:JI435_442730"/>
<keyword evidence="1" id="KW-1133">Transmembrane helix</keyword>
<accession>A0A7U2FEV1</accession>
<keyword evidence="1" id="KW-0812">Transmembrane</keyword>
<dbReference type="Proteomes" id="UP000663193">
    <property type="component" value="Chromosome 16"/>
</dbReference>
<dbReference type="AlphaFoldDB" id="A0A7U2FEV1"/>
<keyword evidence="3" id="KW-1185">Reference proteome</keyword>
<protein>
    <submittedName>
        <fullName evidence="2">Uncharacterized protein</fullName>
    </submittedName>
</protein>
<dbReference type="EMBL" id="CP069038">
    <property type="protein sequence ID" value="QRD04002.1"/>
    <property type="molecule type" value="Genomic_DNA"/>
</dbReference>
<reference evidence="3" key="1">
    <citation type="journal article" date="2021" name="BMC Genomics">
        <title>Chromosome-level genome assembly and manually-curated proteome of model necrotroph Parastagonospora nodorum Sn15 reveals a genome-wide trove of candidate effector homologs, and redundancy of virulence-related functions within an accessory chromosome.</title>
        <authorList>
            <person name="Bertazzoni S."/>
            <person name="Jones D.A.B."/>
            <person name="Phan H.T."/>
            <person name="Tan K.-C."/>
            <person name="Hane J.K."/>
        </authorList>
    </citation>
    <scope>NUCLEOTIDE SEQUENCE [LARGE SCALE GENOMIC DNA]</scope>
    <source>
        <strain evidence="3">SN15 / ATCC MYA-4574 / FGSC 10173)</strain>
    </source>
</reference>